<dbReference type="AlphaFoldDB" id="A0A9N9R024"/>
<keyword evidence="8" id="KW-1185">Reference proteome</keyword>
<evidence type="ECO:0000256" key="5">
    <source>
        <dbReference type="SAM" id="SignalP"/>
    </source>
</evidence>
<accession>A0A9N9R024</accession>
<feature type="signal peptide" evidence="5">
    <location>
        <begin position="1"/>
        <end position="18"/>
    </location>
</feature>
<evidence type="ECO:0000256" key="4">
    <source>
        <dbReference type="ARBA" id="ARBA00023180"/>
    </source>
</evidence>
<dbReference type="OrthoDB" id="19653at2759"/>
<evidence type="ECO:0000256" key="3">
    <source>
        <dbReference type="ARBA" id="ARBA00022801"/>
    </source>
</evidence>
<dbReference type="PANTHER" id="PTHR43142:SF1">
    <property type="entry name" value="CARBOXYLIC ESTER HYDROLASE"/>
    <property type="match status" value="1"/>
</dbReference>
<reference evidence="7" key="2">
    <citation type="submission" date="2022-10" db="EMBL/GenBank/DDBJ databases">
        <authorList>
            <consortium name="ENA_rothamsted_submissions"/>
            <consortium name="culmorum"/>
            <person name="King R."/>
        </authorList>
    </citation>
    <scope>NUCLEOTIDE SEQUENCE</scope>
</reference>
<dbReference type="InterPro" id="IPR002018">
    <property type="entry name" value="CarbesteraseB"/>
</dbReference>
<organism evidence="7 8">
    <name type="scientific">Diatraea saccharalis</name>
    <name type="common">sugarcane borer</name>
    <dbReference type="NCBI Taxonomy" id="40085"/>
    <lineage>
        <taxon>Eukaryota</taxon>
        <taxon>Metazoa</taxon>
        <taxon>Ecdysozoa</taxon>
        <taxon>Arthropoda</taxon>
        <taxon>Hexapoda</taxon>
        <taxon>Insecta</taxon>
        <taxon>Pterygota</taxon>
        <taxon>Neoptera</taxon>
        <taxon>Endopterygota</taxon>
        <taxon>Lepidoptera</taxon>
        <taxon>Glossata</taxon>
        <taxon>Ditrysia</taxon>
        <taxon>Pyraloidea</taxon>
        <taxon>Crambidae</taxon>
        <taxon>Crambinae</taxon>
        <taxon>Diatraea</taxon>
    </lineage>
</organism>
<sequence>MIVKILISFICITGLAKSSIIVTNSGPVLGKLVKDDNGVTYYAYQGIPYAESPEGELRFKPPVPKKKWLSVLNATEKGPICPQAEGHITREEMSEDCLKLNIVVPAKNETKLRPVFFYIHGGSFKSNTGNIDKYQPQWILEEDIIYVSINYRLGALGFLQLNMNEGSEQKEDAAGNAGIKDVILALKWIKNNIKKFGGSSITIGGQSSGAAMVHYLLLTEKSSGLFERAILKSGSATNFRFFSAYPKQHTFALAKELGFATDNIKVLMQNLINADVFDIIKAQENLYKNNRSIMRPFAPFLPCIEKKSSHAVLTKHPKNIIQSSIPQNVPILTGINSQEGLYMWPSVMEKTVQELKDNFTLCIPYDIEYPISSSNYRRLVTSISHLYFGGPDLNKWTLNNFFDLLSDTQYASSVDLWLRIHTSKTLSQPVFYYNLDFNGGLNFAKIIYNITHPGTAHADDLGYMFITDVTRSKIKDLDIKTRNTLKNTLTYLTNFIKFG</sequence>
<keyword evidence="5" id="KW-0732">Signal</keyword>
<dbReference type="PANTHER" id="PTHR43142">
    <property type="entry name" value="CARBOXYLIC ESTER HYDROLASE"/>
    <property type="match status" value="1"/>
</dbReference>
<proteinExistence type="inferred from homology"/>
<dbReference type="Proteomes" id="UP001153714">
    <property type="component" value="Chromosome 16"/>
</dbReference>
<feature type="domain" description="Carboxylesterase type B" evidence="6">
    <location>
        <begin position="18"/>
        <end position="499"/>
    </location>
</feature>
<evidence type="ECO:0000313" key="7">
    <source>
        <dbReference type="EMBL" id="CAG9786794.1"/>
    </source>
</evidence>
<comment type="similarity">
    <text evidence="1">Belongs to the type-B carboxylesterase/lipase family.</text>
</comment>
<protein>
    <recommendedName>
        <fullName evidence="6">Carboxylesterase type B domain-containing protein</fullName>
    </recommendedName>
</protein>
<keyword evidence="3" id="KW-0378">Hydrolase</keyword>
<dbReference type="GO" id="GO:0052689">
    <property type="term" value="F:carboxylic ester hydrolase activity"/>
    <property type="evidence" value="ECO:0007669"/>
    <property type="project" value="UniProtKB-KW"/>
</dbReference>
<dbReference type="EMBL" id="OU893347">
    <property type="protein sequence ID" value="CAG9786794.1"/>
    <property type="molecule type" value="Genomic_DNA"/>
</dbReference>
<reference evidence="7" key="1">
    <citation type="submission" date="2021-12" db="EMBL/GenBank/DDBJ databases">
        <authorList>
            <person name="King R."/>
        </authorList>
    </citation>
    <scope>NUCLEOTIDE SEQUENCE</scope>
</reference>
<evidence type="ECO:0000256" key="2">
    <source>
        <dbReference type="ARBA" id="ARBA00022487"/>
    </source>
</evidence>
<evidence type="ECO:0000256" key="1">
    <source>
        <dbReference type="ARBA" id="ARBA00005964"/>
    </source>
</evidence>
<keyword evidence="4" id="KW-0325">Glycoprotein</keyword>
<keyword evidence="2" id="KW-0719">Serine esterase</keyword>
<dbReference type="SUPFAM" id="SSF53474">
    <property type="entry name" value="alpha/beta-Hydrolases"/>
    <property type="match status" value="1"/>
</dbReference>
<gene>
    <name evidence="7" type="ORF">DIATSA_LOCUS4728</name>
</gene>
<dbReference type="InterPro" id="IPR029058">
    <property type="entry name" value="AB_hydrolase_fold"/>
</dbReference>
<evidence type="ECO:0000259" key="6">
    <source>
        <dbReference type="Pfam" id="PF00135"/>
    </source>
</evidence>
<evidence type="ECO:0000313" key="8">
    <source>
        <dbReference type="Proteomes" id="UP001153714"/>
    </source>
</evidence>
<name>A0A9N9R024_9NEOP</name>
<dbReference type="Gene3D" id="3.40.50.1820">
    <property type="entry name" value="alpha/beta hydrolase"/>
    <property type="match status" value="1"/>
</dbReference>
<feature type="chain" id="PRO_5040479664" description="Carboxylesterase type B domain-containing protein" evidence="5">
    <location>
        <begin position="19"/>
        <end position="499"/>
    </location>
</feature>
<dbReference type="Pfam" id="PF00135">
    <property type="entry name" value="COesterase"/>
    <property type="match status" value="1"/>
</dbReference>